<dbReference type="OrthoDB" id="9807829at2"/>
<dbReference type="PANTHER" id="PTHR21600">
    <property type="entry name" value="MITOCHONDRIAL RNA PSEUDOURIDINE SYNTHASE"/>
    <property type="match status" value="1"/>
</dbReference>
<dbReference type="STRING" id="402384.HM131_14645"/>
<dbReference type="GO" id="GO:0003723">
    <property type="term" value="F:RNA binding"/>
    <property type="evidence" value="ECO:0007669"/>
    <property type="project" value="InterPro"/>
</dbReference>
<gene>
    <name evidence="6" type="ORF">HM131_14645</name>
</gene>
<dbReference type="InterPro" id="IPR020103">
    <property type="entry name" value="PsdUridine_synth_cat_dom_sf"/>
</dbReference>
<comment type="catalytic activity">
    <reaction evidence="1 4">
        <text>a uridine in RNA = a pseudouridine in RNA</text>
        <dbReference type="Rhea" id="RHEA:48348"/>
        <dbReference type="Rhea" id="RHEA-COMP:12068"/>
        <dbReference type="Rhea" id="RHEA-COMP:12069"/>
        <dbReference type="ChEBI" id="CHEBI:65314"/>
        <dbReference type="ChEBI" id="CHEBI:65315"/>
    </reaction>
</comment>
<evidence type="ECO:0000256" key="4">
    <source>
        <dbReference type="RuleBase" id="RU362028"/>
    </source>
</evidence>
<organism evidence="6 7">
    <name type="scientific">Halobacillus mangrovi</name>
    <dbReference type="NCBI Taxonomy" id="402384"/>
    <lineage>
        <taxon>Bacteria</taxon>
        <taxon>Bacillati</taxon>
        <taxon>Bacillota</taxon>
        <taxon>Bacilli</taxon>
        <taxon>Bacillales</taxon>
        <taxon>Bacillaceae</taxon>
        <taxon>Halobacillus</taxon>
    </lineage>
</organism>
<dbReference type="RefSeq" id="WP_085030473.1">
    <property type="nucleotide sequence ID" value="NZ_CP020772.1"/>
</dbReference>
<dbReference type="EC" id="5.4.99.-" evidence="4"/>
<dbReference type="InterPro" id="IPR006225">
    <property type="entry name" value="PsdUridine_synth_RluC/D"/>
</dbReference>
<dbReference type="AlphaFoldDB" id="A0A1W5ZXJ0"/>
<dbReference type="PROSITE" id="PS01129">
    <property type="entry name" value="PSI_RLU"/>
    <property type="match status" value="1"/>
</dbReference>
<evidence type="ECO:0000256" key="2">
    <source>
        <dbReference type="ARBA" id="ARBA00010876"/>
    </source>
</evidence>
<dbReference type="NCBIfam" id="TIGR00005">
    <property type="entry name" value="rluA_subfam"/>
    <property type="match status" value="1"/>
</dbReference>
<dbReference type="SUPFAM" id="SSF55120">
    <property type="entry name" value="Pseudouridine synthase"/>
    <property type="match status" value="1"/>
</dbReference>
<dbReference type="Gene3D" id="3.30.2350.10">
    <property type="entry name" value="Pseudouridine synthase"/>
    <property type="match status" value="1"/>
</dbReference>
<dbReference type="CDD" id="cd02869">
    <property type="entry name" value="PseudoU_synth_RluA_like"/>
    <property type="match status" value="1"/>
</dbReference>
<dbReference type="Proteomes" id="UP000192527">
    <property type="component" value="Chromosome"/>
</dbReference>
<evidence type="ECO:0000256" key="3">
    <source>
        <dbReference type="PIRSR" id="PIRSR606225-1"/>
    </source>
</evidence>
<sequence length="294" mass="33760">MKPLVKTWLVPEEWDGYSVKAFLFEYGRFSRQIFKRVKEAGKVLVNEASSELWKPLHTGDEVTVCFPEEDRGERIFPEEGPLSIVYEDEDLLVLDKPAGVAVIPSIDRSQTSIANRLLYYYDKQGISSTIHIVTRLDRDTSGLMVVAKHAYSHMLLTKEQKQIERRYKAIVHGVVLQDQGVIDEPIARMAGSIIRRTISAEGKTSQTIYHTEERYKHFTLVELELLTGRTHQIRVHMAHLGHPLAGDALYDGEEMAFLQGQALHCHQVKFLHPWTKERMSFASAIPKTWENFKE</sequence>
<dbReference type="PANTHER" id="PTHR21600:SF35">
    <property type="entry name" value="PSEUDOURIDINE SYNTHASE"/>
    <property type="match status" value="1"/>
</dbReference>
<dbReference type="GO" id="GO:0140098">
    <property type="term" value="F:catalytic activity, acting on RNA"/>
    <property type="evidence" value="ECO:0007669"/>
    <property type="project" value="UniProtKB-ARBA"/>
</dbReference>
<evidence type="ECO:0000256" key="1">
    <source>
        <dbReference type="ARBA" id="ARBA00000073"/>
    </source>
</evidence>
<feature type="active site" evidence="3">
    <location>
        <position position="137"/>
    </location>
</feature>
<comment type="similarity">
    <text evidence="2 4">Belongs to the pseudouridine synthase RluA family.</text>
</comment>
<evidence type="ECO:0000259" key="5">
    <source>
        <dbReference type="Pfam" id="PF00849"/>
    </source>
</evidence>
<dbReference type="InterPro" id="IPR006145">
    <property type="entry name" value="PsdUridine_synth_RsuA/RluA"/>
</dbReference>
<feature type="domain" description="Pseudouridine synthase RsuA/RluA-like" evidence="5">
    <location>
        <begin position="90"/>
        <end position="239"/>
    </location>
</feature>
<dbReference type="InterPro" id="IPR006224">
    <property type="entry name" value="PsdUridine_synth_RluA-like_CS"/>
</dbReference>
<proteinExistence type="inferred from homology"/>
<dbReference type="Pfam" id="PF00849">
    <property type="entry name" value="PseudoU_synth_2"/>
    <property type="match status" value="1"/>
</dbReference>
<evidence type="ECO:0000313" key="7">
    <source>
        <dbReference type="Proteomes" id="UP000192527"/>
    </source>
</evidence>
<dbReference type="GO" id="GO:0000455">
    <property type="term" value="P:enzyme-directed rRNA pseudouridine synthesis"/>
    <property type="evidence" value="ECO:0007669"/>
    <property type="project" value="TreeGrafter"/>
</dbReference>
<evidence type="ECO:0000313" key="6">
    <source>
        <dbReference type="EMBL" id="ARI78012.1"/>
    </source>
</evidence>
<accession>A0A1W5ZXJ0</accession>
<dbReference type="KEGG" id="hmn:HM131_14645"/>
<keyword evidence="7" id="KW-1185">Reference proteome</keyword>
<dbReference type="EMBL" id="CP020772">
    <property type="protein sequence ID" value="ARI78012.1"/>
    <property type="molecule type" value="Genomic_DNA"/>
</dbReference>
<dbReference type="InterPro" id="IPR050188">
    <property type="entry name" value="RluA_PseudoU_synthase"/>
</dbReference>
<comment type="function">
    <text evidence="4">Responsible for synthesis of pseudouridine from uracil.</text>
</comment>
<protein>
    <recommendedName>
        <fullName evidence="4">Pseudouridine synthase</fullName>
        <ecNumber evidence="4">5.4.99.-</ecNumber>
    </recommendedName>
</protein>
<dbReference type="GO" id="GO:0009982">
    <property type="term" value="F:pseudouridine synthase activity"/>
    <property type="evidence" value="ECO:0007669"/>
    <property type="project" value="InterPro"/>
</dbReference>
<reference evidence="6 7" key="1">
    <citation type="submission" date="2017-04" db="EMBL/GenBank/DDBJ databases">
        <title>The whole genome sequencing and assembly of Halobacillus mangrovi strain.</title>
        <authorList>
            <person name="Lee S.-J."/>
            <person name="Park M.-K."/>
            <person name="Kim J.-Y."/>
            <person name="Lee Y.-J."/>
            <person name="Yi H."/>
            <person name="Bahn Y.-S."/>
            <person name="Kim J.F."/>
            <person name="Lee D.-W."/>
        </authorList>
    </citation>
    <scope>NUCLEOTIDE SEQUENCE [LARGE SCALE GENOMIC DNA]</scope>
    <source>
        <strain evidence="6 7">KTB 131</strain>
    </source>
</reference>
<keyword evidence="4" id="KW-0413">Isomerase</keyword>
<name>A0A1W5ZXJ0_9BACI</name>